<dbReference type="RefSeq" id="WP_033139936.1">
    <property type="nucleotide sequence ID" value="NZ_AP031413.1"/>
</dbReference>
<organism evidence="1 2">
    <name type="scientific">Blautia parvula</name>
    <dbReference type="NCBI Taxonomy" id="2877527"/>
    <lineage>
        <taxon>Bacteria</taxon>
        <taxon>Bacillati</taxon>
        <taxon>Bacillota</taxon>
        <taxon>Clostridia</taxon>
        <taxon>Lachnospirales</taxon>
        <taxon>Lachnospiraceae</taxon>
        <taxon>Blautia</taxon>
    </lineage>
</organism>
<evidence type="ECO:0000313" key="1">
    <source>
        <dbReference type="EMBL" id="GAA6497638.1"/>
    </source>
</evidence>
<proteinExistence type="predicted"/>
<gene>
    <name evidence="1" type="ORF">K340107D12_04540</name>
</gene>
<dbReference type="EMBL" id="BAABZQ010000001">
    <property type="protein sequence ID" value="GAA6497638.1"/>
    <property type="molecule type" value="Genomic_DNA"/>
</dbReference>
<comment type="caution">
    <text evidence="1">The sequence shown here is derived from an EMBL/GenBank/DDBJ whole genome shotgun (WGS) entry which is preliminary data.</text>
</comment>
<keyword evidence="2" id="KW-1185">Reference proteome</keyword>
<evidence type="ECO:0000313" key="2">
    <source>
        <dbReference type="Proteomes" id="UP001600941"/>
    </source>
</evidence>
<dbReference type="Proteomes" id="UP001600941">
    <property type="component" value="Unassembled WGS sequence"/>
</dbReference>
<protein>
    <submittedName>
        <fullName evidence="1">Uncharacterized protein</fullName>
    </submittedName>
</protein>
<sequence>MEELRTMAFRDILERCEDNENFLKLMEEHQDAMTVWADVFAYWMEEKNGTIAALAAYCKVTRNTARQWKQKIPTKREQVVGIGMYWGFQLEQINRLLTRNAKYPALYVKNPEDAIFIYLIHNKKDYSMYEFYMEEYRKMQEEKEPEQKHLDGTEEKTFELNAALLEVMGDQEFKKFLEEHMEVFEGRNRKLYKFLEEYFKLEERNINSLVDDEKLKNAYNNAFSHLKRKGIVPRRNLLIAMGIHLTMPVEDINRMLELAGMEALCPKDRIESAVIFVLEDLYLNDSVLFSDAGRKLTAGLEELIDRCCPDIVWNEEACSFQNIEDVLVQKKKSGAPDIEKFYEEGELESVADYVKRRIRELELREPEEDLELFLQLL</sequence>
<reference evidence="1 2" key="1">
    <citation type="submission" date="2024-04" db="EMBL/GenBank/DDBJ databases">
        <title>Defined microbial consortia suppress multidrug-resistant proinflammatory Enterobacteriaceae via ecological control.</title>
        <authorList>
            <person name="Furuichi M."/>
            <person name="Kawaguchi T."/>
            <person name="Pust M."/>
            <person name="Yasuma K."/>
            <person name="Plichta D."/>
            <person name="Hasegawa N."/>
            <person name="Ohya T."/>
            <person name="Bhattarai S."/>
            <person name="Sasajima S."/>
            <person name="Aoto Y."/>
            <person name="Tuganbaev T."/>
            <person name="Yaginuma M."/>
            <person name="Ueda M."/>
            <person name="Okahashi N."/>
            <person name="Amafuji K."/>
            <person name="Kiridooshi Y."/>
            <person name="Sugita K."/>
            <person name="Strazar M."/>
            <person name="Skelly A."/>
            <person name="Suda W."/>
            <person name="Hattori M."/>
            <person name="Nakamoto N."/>
            <person name="Caballero S."/>
            <person name="Norman J."/>
            <person name="Olle B."/>
            <person name="Tanoue T."/>
            <person name="Arita M."/>
            <person name="Bucci V."/>
            <person name="Atarashi K."/>
            <person name="Xavier R."/>
            <person name="Honda K."/>
        </authorList>
    </citation>
    <scope>NUCLEOTIDE SEQUENCE [LARGE SCALE GENOMIC DNA]</scope>
    <source>
        <strain evidence="2">k34-0107-D12</strain>
    </source>
</reference>
<accession>A0ABQ0BM76</accession>
<name>A0ABQ0BM76_9FIRM</name>